<sequence>MARIQVVEEDLELDSPTLVEGLPGAGLVGKIAADHLADEFEMTYYAALHCDGLPQIAVYEGDSSELRPPVRLYADESMDLVVLRSDVPVSPTQVTEFASCVTGWLDANDVFPVYLSGLAEEKEGTPELYGVATGDGEAELDDAGIVPPRGGGMVSGPTGALLHRAVETGLDSVGLIVQTNPRFPDPEASRAILEHGIGPIADVDVNTDRLVEKAGEIQDAREQLAERLREMDQDGSTQAQPIRGFQ</sequence>
<dbReference type="AlphaFoldDB" id="M1XPD9"/>
<dbReference type="Proteomes" id="UP000011867">
    <property type="component" value="Chromosome"/>
</dbReference>
<protein>
    <submittedName>
        <fullName evidence="1">PAC2 family protein</fullName>
    </submittedName>
</protein>
<name>M1XPD9_NATM8</name>
<dbReference type="PANTHER" id="PTHR35610">
    <property type="entry name" value="3-ISOPROPYLMALATE DEHYDRATASE-RELATED"/>
    <property type="match status" value="1"/>
</dbReference>
<dbReference type="HOGENOM" id="CLU_075000_0_0_2"/>
<dbReference type="eggNOG" id="arCOG00347">
    <property type="taxonomic scope" value="Archaea"/>
</dbReference>
<dbReference type="InterPro" id="IPR038389">
    <property type="entry name" value="PSMG2_sf"/>
</dbReference>
<dbReference type="Pfam" id="PF09754">
    <property type="entry name" value="PAC2"/>
    <property type="match status" value="1"/>
</dbReference>
<keyword evidence="2" id="KW-1185">Reference proteome</keyword>
<dbReference type="OrthoDB" id="35908at2157"/>
<dbReference type="GeneID" id="14652404"/>
<evidence type="ECO:0000313" key="2">
    <source>
        <dbReference type="Proteomes" id="UP000011867"/>
    </source>
</evidence>
<dbReference type="Gene3D" id="3.40.50.10900">
    <property type="entry name" value="PAC-like subunit"/>
    <property type="match status" value="1"/>
</dbReference>
<dbReference type="STRING" id="268739.Nmlp_1717"/>
<accession>M1XPD9</accession>
<proteinExistence type="predicted"/>
<dbReference type="PANTHER" id="PTHR35610:SF8">
    <property type="entry name" value="3-ISOPROPYLMALATE DEHYDRATASE"/>
    <property type="match status" value="1"/>
</dbReference>
<evidence type="ECO:0000313" key="1">
    <source>
        <dbReference type="EMBL" id="CCQ35910.1"/>
    </source>
</evidence>
<dbReference type="RefSeq" id="WP_015408744.1">
    <property type="nucleotide sequence ID" value="NC_020388.1"/>
</dbReference>
<dbReference type="InterPro" id="IPR019151">
    <property type="entry name" value="Proteasome_assmbl_chaperone_2"/>
</dbReference>
<dbReference type="KEGG" id="nmo:Nmlp_1717"/>
<gene>
    <name evidence="1" type="ordered locus">Nmlp_1717</name>
</gene>
<organism evidence="1 2">
    <name type="scientific">Natronomonas moolapensis (strain DSM 18674 / CECT 7526 / JCM 14361 / 8.8.11)</name>
    <dbReference type="NCBI Taxonomy" id="268739"/>
    <lineage>
        <taxon>Archaea</taxon>
        <taxon>Methanobacteriati</taxon>
        <taxon>Methanobacteriota</taxon>
        <taxon>Stenosarchaea group</taxon>
        <taxon>Halobacteria</taxon>
        <taxon>Halobacteriales</taxon>
        <taxon>Natronomonadaceae</taxon>
        <taxon>Natronomonas</taxon>
    </lineage>
</organism>
<dbReference type="SUPFAM" id="SSF159659">
    <property type="entry name" value="Cgl1923-like"/>
    <property type="match status" value="1"/>
</dbReference>
<dbReference type="EMBL" id="HF582854">
    <property type="protein sequence ID" value="CCQ35910.1"/>
    <property type="molecule type" value="Genomic_DNA"/>
</dbReference>
<reference evidence="1 2" key="1">
    <citation type="journal article" date="2013" name="Genome Announc.">
        <title>Genome of the haloarchaeon Natronomonas moolapensis, a neutrophilic member of a previously haloalkaliphilic genus.</title>
        <authorList>
            <person name="Dyall-Smith M.L."/>
            <person name="Pfeiffer F."/>
            <person name="Oberwinkler T."/>
            <person name="Klee K."/>
            <person name="Rampp M."/>
            <person name="Palm P."/>
            <person name="Gross K."/>
            <person name="Schuster S.C."/>
            <person name="Oesterhelt D."/>
        </authorList>
    </citation>
    <scope>NUCLEOTIDE SEQUENCE [LARGE SCALE GENOMIC DNA]</scope>
    <source>
        <strain evidence="2">DSM 18674 / JCM 14361 / 8.8.11</strain>
    </source>
</reference>